<protein>
    <submittedName>
        <fullName evidence="1">Uncharacterized protein</fullName>
    </submittedName>
</protein>
<sequence length="257" mass="29480">FDVKQLINFVNSSPEFLDLENLFYCINILKMLGVRNQFETGYIKKIVSNYINGGVFSTGRYHIPDPMSVFYGLSILYELDLLNNGEIIDLLDVEMLLENELTNIVPEKIILHFFTILCLKLLEKNGGIITDKKYLIEPLTEVDIFNLEGFKPASDIFFFLGLMSLLDNNIDFSNFKEPYLIELKSKLSPNGSLNGNITETARGLLSLQLLGLQDKELNIISGFLTFLNLNVNMFKIESNFTEFDWKSDKIAFKIELR</sequence>
<evidence type="ECO:0000313" key="1">
    <source>
        <dbReference type="EMBL" id="GAJ12408.1"/>
    </source>
</evidence>
<reference evidence="1" key="1">
    <citation type="journal article" date="2014" name="Front. Microbiol.">
        <title>High frequency of phylogenetically diverse reductive dehalogenase-homologous genes in deep subseafloor sedimentary metagenomes.</title>
        <authorList>
            <person name="Kawai M."/>
            <person name="Futagami T."/>
            <person name="Toyoda A."/>
            <person name="Takaki Y."/>
            <person name="Nishi S."/>
            <person name="Hori S."/>
            <person name="Arai W."/>
            <person name="Tsubouchi T."/>
            <person name="Morono Y."/>
            <person name="Uchiyama I."/>
            <person name="Ito T."/>
            <person name="Fujiyama A."/>
            <person name="Inagaki F."/>
            <person name="Takami H."/>
        </authorList>
    </citation>
    <scope>NUCLEOTIDE SEQUENCE</scope>
    <source>
        <strain evidence="1">Expedition CK06-06</strain>
    </source>
</reference>
<name>X1U4A6_9ZZZZ</name>
<proteinExistence type="predicted"/>
<gene>
    <name evidence="1" type="ORF">S12H4_44010</name>
</gene>
<organism evidence="1">
    <name type="scientific">marine sediment metagenome</name>
    <dbReference type="NCBI Taxonomy" id="412755"/>
    <lineage>
        <taxon>unclassified sequences</taxon>
        <taxon>metagenomes</taxon>
        <taxon>ecological metagenomes</taxon>
    </lineage>
</organism>
<feature type="non-terminal residue" evidence="1">
    <location>
        <position position="1"/>
    </location>
</feature>
<comment type="caution">
    <text evidence="1">The sequence shown here is derived from an EMBL/GenBank/DDBJ whole genome shotgun (WGS) entry which is preliminary data.</text>
</comment>
<dbReference type="AlphaFoldDB" id="X1U4A6"/>
<accession>X1U4A6</accession>
<feature type="non-terminal residue" evidence="1">
    <location>
        <position position="257"/>
    </location>
</feature>
<dbReference type="EMBL" id="BARW01027073">
    <property type="protein sequence ID" value="GAJ12408.1"/>
    <property type="molecule type" value="Genomic_DNA"/>
</dbReference>